<dbReference type="Proteomes" id="UP000235114">
    <property type="component" value="Unassembled WGS sequence"/>
</dbReference>
<evidence type="ECO:0000313" key="2">
    <source>
        <dbReference type="EMBL" id="PLR79756.1"/>
    </source>
</evidence>
<reference evidence="2 4" key="1">
    <citation type="submission" date="2017-11" db="EMBL/GenBank/DDBJ databases">
        <title>Comparitive Functional Genomics of Dry Heat Resistant strains isolated from the Viking Spacecraft.</title>
        <authorList>
            <person name="Seuylemezian A."/>
            <person name="Cooper K."/>
            <person name="Vaishampayan P."/>
        </authorList>
    </citation>
    <scope>NUCLEOTIDE SEQUENCE [LARGE SCALE GENOMIC DNA]</scope>
    <source>
        <strain evidence="2 4">M4.6</strain>
    </source>
</reference>
<dbReference type="SMART" id="SM00422">
    <property type="entry name" value="HTH_MERR"/>
    <property type="match status" value="1"/>
</dbReference>
<dbReference type="Proteomes" id="UP000234951">
    <property type="component" value="Unassembled WGS sequence"/>
</dbReference>
<sequence>MESQDIRTYTIKEVSEQIQIPSRTIRQWEKDLDGLLVIPRTKQGARYFTEYEIDLLITVKQMQEQNLGNELIRGLLERHIQQLDAEYSTELIDITTDTETVEVDRIEYQHGETPDFTEFFNTLETYKDNLLIEVKNEIRNGIRKEVLDDVKKEVSKASLHTVKALSDSIYKSAEKTKEDIDELATRINKAADETSMSIETYSNDTSEQILSLSRRLTEASEASSEEFKTLVHYISNATEVTNHEISTLVDTLNEDREYYIETINQERQQYRAEIKKREEVFQELVVSFRKAAVAEQSNPKKWWRFWEKR</sequence>
<dbReference type="InterPro" id="IPR009061">
    <property type="entry name" value="DNA-bd_dom_put_sf"/>
</dbReference>
<reference evidence="3 5" key="2">
    <citation type="submission" date="2017-12" db="EMBL/GenBank/DDBJ databases">
        <title>Comparative Functional Genomics of Dry Heat Resistant strains isolated from the Viking Spacecraft.</title>
        <authorList>
            <person name="Seuylemezian A."/>
            <person name="Cooper K."/>
            <person name="Vaishampayan P."/>
        </authorList>
    </citation>
    <scope>NUCLEOTIDE SEQUENCE [LARGE SCALE GENOMIC DNA]</scope>
    <source>
        <strain evidence="3 5">ATCC 29669</strain>
    </source>
</reference>
<organism evidence="2 4">
    <name type="scientific">Bacillus canaveralius</name>
    <dbReference type="NCBI Taxonomy" id="1403243"/>
    <lineage>
        <taxon>Bacteria</taxon>
        <taxon>Bacillati</taxon>
        <taxon>Bacillota</taxon>
        <taxon>Bacilli</taxon>
        <taxon>Bacillales</taxon>
        <taxon>Bacillaceae</taxon>
        <taxon>Bacillus</taxon>
    </lineage>
</organism>
<dbReference type="OrthoDB" id="2884071at2"/>
<evidence type="ECO:0000313" key="3">
    <source>
        <dbReference type="EMBL" id="PLR93166.1"/>
    </source>
</evidence>
<dbReference type="Gene3D" id="1.10.1660.10">
    <property type="match status" value="1"/>
</dbReference>
<dbReference type="RefSeq" id="WP_101579410.1">
    <property type="nucleotide sequence ID" value="NZ_PGVA01000076.1"/>
</dbReference>
<protein>
    <recommendedName>
        <fullName evidence="1">HTH merR-type domain-containing protein</fullName>
    </recommendedName>
</protein>
<name>A0A2N5GG81_9BACI</name>
<evidence type="ECO:0000313" key="4">
    <source>
        <dbReference type="Proteomes" id="UP000234951"/>
    </source>
</evidence>
<comment type="caution">
    <text evidence="2">The sequence shown here is derived from an EMBL/GenBank/DDBJ whole genome shotgun (WGS) entry which is preliminary data.</text>
</comment>
<evidence type="ECO:0000313" key="5">
    <source>
        <dbReference type="Proteomes" id="UP000235114"/>
    </source>
</evidence>
<evidence type="ECO:0000259" key="1">
    <source>
        <dbReference type="PROSITE" id="PS50937"/>
    </source>
</evidence>
<dbReference type="PROSITE" id="PS50937">
    <property type="entry name" value="HTH_MERR_2"/>
    <property type="match status" value="1"/>
</dbReference>
<gene>
    <name evidence="2" type="ORF">CU635_21460</name>
    <name evidence="3" type="ORF">CVD25_17780</name>
</gene>
<dbReference type="EMBL" id="PGVA01000076">
    <property type="protein sequence ID" value="PLR79756.1"/>
    <property type="molecule type" value="Genomic_DNA"/>
</dbReference>
<accession>A0A2N5GG81</accession>
<dbReference type="AlphaFoldDB" id="A0A2N5GG81"/>
<proteinExistence type="predicted"/>
<dbReference type="InterPro" id="IPR000551">
    <property type="entry name" value="MerR-type_HTH_dom"/>
</dbReference>
<dbReference type="GO" id="GO:0003677">
    <property type="term" value="F:DNA binding"/>
    <property type="evidence" value="ECO:0007669"/>
    <property type="project" value="InterPro"/>
</dbReference>
<dbReference type="SUPFAM" id="SSF46955">
    <property type="entry name" value="Putative DNA-binding domain"/>
    <property type="match status" value="1"/>
</dbReference>
<keyword evidence="5" id="KW-1185">Reference proteome</keyword>
<dbReference type="EMBL" id="PGVD01000055">
    <property type="protein sequence ID" value="PLR93166.1"/>
    <property type="molecule type" value="Genomic_DNA"/>
</dbReference>
<dbReference type="GO" id="GO:0006355">
    <property type="term" value="P:regulation of DNA-templated transcription"/>
    <property type="evidence" value="ECO:0007669"/>
    <property type="project" value="InterPro"/>
</dbReference>
<dbReference type="Pfam" id="PF13411">
    <property type="entry name" value="MerR_1"/>
    <property type="match status" value="1"/>
</dbReference>
<feature type="domain" description="HTH merR-type" evidence="1">
    <location>
        <begin position="8"/>
        <end position="78"/>
    </location>
</feature>